<dbReference type="EMBL" id="CAEFZW010000003">
    <property type="protein sequence ID" value="CAB4254113.1"/>
    <property type="molecule type" value="Genomic_DNA"/>
</dbReference>
<gene>
    <name evidence="1" type="ORF">KABA2_03S12848</name>
</gene>
<evidence type="ECO:0000313" key="2">
    <source>
        <dbReference type="Proteomes" id="UP000644660"/>
    </source>
</evidence>
<evidence type="ECO:0000313" key="1">
    <source>
        <dbReference type="EMBL" id="CAB4254113.1"/>
    </source>
</evidence>
<dbReference type="Proteomes" id="UP000644660">
    <property type="component" value="Unassembled WGS sequence"/>
</dbReference>
<dbReference type="OrthoDB" id="4068104at2759"/>
<reference evidence="1 2" key="1">
    <citation type="submission" date="2020-05" db="EMBL/GenBank/DDBJ databases">
        <authorList>
            <person name="Casaregola S."/>
            <person name="Devillers H."/>
            <person name="Grondin C."/>
        </authorList>
    </citation>
    <scope>NUCLEOTIDE SEQUENCE [LARGE SCALE GENOMIC DNA]</scope>
    <source>
        <strain evidence="1 2">CLIB 1767</strain>
    </source>
</reference>
<name>A0A8H2VFB1_9SACH</name>
<dbReference type="GeneID" id="64857096"/>
<sequence>MTMLDMSDNTSCSVSQEITPQGFLSDGETLPESVRSLLNDDMFKDIKQVHHDKISDNRDCKYQKCLSLFIRGDIKGCLESMVENGLLSEETLSDDVEVYDLYLTACNEILNFQDLGVTLKNIVRDTYSAKVESLKMVDHYASDMEKVMEFWDKYFNNCIKTIPIRRDPEFSMFLQTELKLTLSKSAGRIYMNGSNGVTIPTLLYFKKLVHLYIFKLEIENMGSKRNVKLYQKLCSSIPHLSEILTDNSMNGKGNSYESTILAQLEPPLEKKTPTPQIGNHQVKNFQNHVYSKETDANITKESLRSVDNDESEPFNVKTNILTYIKSNQYIQHIINNHRFNAIINHIANIKEHPQTIILASIALAVVLRYAHRRIRYVLRNFPALLNKLLPYLTEFLSLLTTT</sequence>
<keyword evidence="2" id="KW-1185">Reference proteome</keyword>
<proteinExistence type="predicted"/>
<dbReference type="RefSeq" id="XP_041405957.1">
    <property type="nucleotide sequence ID" value="XM_041550023.1"/>
</dbReference>
<organism evidence="1 2">
    <name type="scientific">Maudiozyma barnettii</name>
    <dbReference type="NCBI Taxonomy" id="61262"/>
    <lineage>
        <taxon>Eukaryota</taxon>
        <taxon>Fungi</taxon>
        <taxon>Dikarya</taxon>
        <taxon>Ascomycota</taxon>
        <taxon>Saccharomycotina</taxon>
        <taxon>Saccharomycetes</taxon>
        <taxon>Saccharomycetales</taxon>
        <taxon>Saccharomycetaceae</taxon>
        <taxon>Maudiozyma</taxon>
    </lineage>
</organism>
<comment type="caution">
    <text evidence="1">The sequence shown here is derived from an EMBL/GenBank/DDBJ whole genome shotgun (WGS) entry which is preliminary data.</text>
</comment>
<protein>
    <submittedName>
        <fullName evidence="1">Similar to Saccharomyces cerevisiae YOL044W PEX15 Phosphorylated tail-anchored type II integral peroxisomal membrane protein required for peroxisome biogenesis</fullName>
    </submittedName>
</protein>
<accession>A0A8H2VFB1</accession>
<dbReference type="AlphaFoldDB" id="A0A8H2VFB1"/>